<reference evidence="2 3" key="1">
    <citation type="journal article" date="2010" name="Genome Res.">
        <title>Genomic, proteomic, and transcriptomic analysis of virulent and avirulent Rickettsia prowazekii reveals its adaptive mutation capabilities.</title>
        <authorList>
            <person name="Bechah Y."/>
            <person name="El Karkouri K."/>
            <person name="Mediannikov O."/>
            <person name="Leroy Q."/>
            <person name="Pelletier N."/>
            <person name="Robert C."/>
            <person name="Medigue C."/>
            <person name="Mege J.L."/>
            <person name="Raoult D."/>
        </authorList>
    </citation>
    <scope>NUCLEOTIDE SEQUENCE [LARGE SCALE GENOMIC DNA]</scope>
    <source>
        <strain evidence="2 3">Rp22</strain>
    </source>
</reference>
<dbReference type="InterPro" id="IPR020182">
    <property type="entry name" value="DUF5460"/>
</dbReference>
<proteinExistence type="predicted"/>
<protein>
    <submittedName>
        <fullName evidence="2">Uncharacterized protein</fullName>
    </submittedName>
</protein>
<dbReference type="AlphaFoldDB" id="D5AY31"/>
<sequence length="373" mass="42191">MHNADCNWKNIMQSFTESPNDFSILHQECSSGLNIPINNIFTDTENNTHLLLDQTVTHNQNGTANILGKIYKVTNGYMFSQGDITSTNGANFLGLNQCTEEAAISVLQNYHSYKETLIPRASFINTLAETLNHLGLYLDNISPMEIGKYILDQFGKTYDEPTTEKSNNDTNCHEYSNSYYYVVALGTLALGSILGYTAKYVWDNYNGKNIKNENIELVRENKQLKFSTLLYENFKNNAFILDEIIKINNLNDIIKLAKSMQEFKSSISSLTNLNNEIIKLNSPSAIALNLASVSKILHEICDNLKGNDSFTTINNFAKLITMIRTENPDSEEYKASIKEILEIFSSHYEEIEELNYATPLLAIEAYSPLEIIE</sequence>
<dbReference type="KEGG" id="rpq:rpr22_CDS743"/>
<dbReference type="RefSeq" id="WP_004599643.1">
    <property type="nucleotide sequence ID" value="NC_017560.1"/>
</dbReference>
<organism evidence="2 3">
    <name type="scientific">Rickettsia prowazekii (strain Rp22)</name>
    <dbReference type="NCBI Taxonomy" id="449216"/>
    <lineage>
        <taxon>Bacteria</taxon>
        <taxon>Pseudomonadati</taxon>
        <taxon>Pseudomonadota</taxon>
        <taxon>Alphaproteobacteria</taxon>
        <taxon>Rickettsiales</taxon>
        <taxon>Rickettsiaceae</taxon>
        <taxon>Rickettsieae</taxon>
        <taxon>Rickettsia</taxon>
        <taxon>typhus group</taxon>
    </lineage>
</organism>
<dbReference type="PATRIC" id="fig|449216.3.peg.784"/>
<gene>
    <name evidence="2" type="ordered locus">rpr22_CDS743</name>
</gene>
<name>D5AY31_RICPP</name>
<keyword evidence="1" id="KW-0472">Membrane</keyword>
<evidence type="ECO:0000313" key="3">
    <source>
        <dbReference type="Proteomes" id="UP000006931"/>
    </source>
</evidence>
<dbReference type="Proteomes" id="UP000006931">
    <property type="component" value="Chromosome"/>
</dbReference>
<keyword evidence="1" id="KW-1133">Transmembrane helix</keyword>
<dbReference type="Pfam" id="PF17544">
    <property type="entry name" value="DUF5460"/>
    <property type="match status" value="1"/>
</dbReference>
<dbReference type="SMR" id="D5AY31"/>
<accession>D5AY31</accession>
<dbReference type="EMBL" id="CP001584">
    <property type="protein sequence ID" value="ADE30320.1"/>
    <property type="molecule type" value="Genomic_DNA"/>
</dbReference>
<evidence type="ECO:0000256" key="1">
    <source>
        <dbReference type="SAM" id="Phobius"/>
    </source>
</evidence>
<dbReference type="HOGENOM" id="CLU_602530_0_0_5"/>
<feature type="transmembrane region" description="Helical" evidence="1">
    <location>
        <begin position="179"/>
        <end position="202"/>
    </location>
</feature>
<evidence type="ECO:0000313" key="2">
    <source>
        <dbReference type="EMBL" id="ADE30320.1"/>
    </source>
</evidence>
<keyword evidence="1" id="KW-0812">Transmembrane</keyword>